<organism evidence="2 3">
    <name type="scientific">Rhynchophorus ferrugineus</name>
    <name type="common">Red palm weevil</name>
    <name type="synonym">Curculio ferrugineus</name>
    <dbReference type="NCBI Taxonomy" id="354439"/>
    <lineage>
        <taxon>Eukaryota</taxon>
        <taxon>Metazoa</taxon>
        <taxon>Ecdysozoa</taxon>
        <taxon>Arthropoda</taxon>
        <taxon>Hexapoda</taxon>
        <taxon>Insecta</taxon>
        <taxon>Pterygota</taxon>
        <taxon>Neoptera</taxon>
        <taxon>Endopterygota</taxon>
        <taxon>Coleoptera</taxon>
        <taxon>Polyphaga</taxon>
        <taxon>Cucujiformia</taxon>
        <taxon>Curculionidae</taxon>
        <taxon>Dryophthorinae</taxon>
        <taxon>Rhynchophorus</taxon>
    </lineage>
</organism>
<gene>
    <name evidence="2" type="ORF">GWI33_009950</name>
</gene>
<comment type="caution">
    <text evidence="2">The sequence shown here is derived from an EMBL/GenBank/DDBJ whole genome shotgun (WGS) entry which is preliminary data.</text>
</comment>
<sequence length="102" mass="11457">MSSIVLRPRKNTDRPSMIQSVRRKTVPVRPFASQTKRSKIRDFFPLFVICETSLTGQIVLISFGRSAIRWHFSAVSKAQGSSADATTEEAPEGRTARPHQNK</sequence>
<dbReference type="EMBL" id="JAACXV010000044">
    <property type="protein sequence ID" value="KAF7285765.1"/>
    <property type="molecule type" value="Genomic_DNA"/>
</dbReference>
<feature type="region of interest" description="Disordered" evidence="1">
    <location>
        <begin position="76"/>
        <end position="102"/>
    </location>
</feature>
<evidence type="ECO:0000256" key="1">
    <source>
        <dbReference type="SAM" id="MobiDB-lite"/>
    </source>
</evidence>
<feature type="compositionally biased region" description="Polar residues" evidence="1">
    <location>
        <begin position="76"/>
        <end position="85"/>
    </location>
</feature>
<name>A0A834MME9_RHYFE</name>
<accession>A0A834MME9</accession>
<proteinExistence type="predicted"/>
<reference evidence="2" key="1">
    <citation type="submission" date="2020-08" db="EMBL/GenBank/DDBJ databases">
        <title>Genome sequencing and assembly of the red palm weevil Rhynchophorus ferrugineus.</title>
        <authorList>
            <person name="Dias G.B."/>
            <person name="Bergman C.M."/>
            <person name="Manee M."/>
        </authorList>
    </citation>
    <scope>NUCLEOTIDE SEQUENCE</scope>
    <source>
        <strain evidence="2">AA-2017</strain>
        <tissue evidence="2">Whole larva</tissue>
    </source>
</reference>
<dbReference type="AlphaFoldDB" id="A0A834MME9"/>
<dbReference type="Proteomes" id="UP000625711">
    <property type="component" value="Unassembled WGS sequence"/>
</dbReference>
<protein>
    <submittedName>
        <fullName evidence="2">Uncharacterized protein</fullName>
    </submittedName>
</protein>
<feature type="region of interest" description="Disordered" evidence="1">
    <location>
        <begin position="1"/>
        <end position="24"/>
    </location>
</feature>
<evidence type="ECO:0000313" key="3">
    <source>
        <dbReference type="Proteomes" id="UP000625711"/>
    </source>
</evidence>
<keyword evidence="3" id="KW-1185">Reference proteome</keyword>
<evidence type="ECO:0000313" key="2">
    <source>
        <dbReference type="EMBL" id="KAF7285765.1"/>
    </source>
</evidence>